<dbReference type="Proteomes" id="UP000231658">
    <property type="component" value="Unassembled WGS sequence"/>
</dbReference>
<dbReference type="OrthoDB" id="9806486at2"/>
<feature type="active site" description="O-(5'-phospho-DNA)-tyrosine intermediate" evidence="8 9">
    <location>
        <position position="117"/>
    </location>
</feature>
<dbReference type="Gene3D" id="3.90.199.10">
    <property type="entry name" value="Topoisomerase II, domain 5"/>
    <property type="match status" value="1"/>
</dbReference>
<evidence type="ECO:0000256" key="10">
    <source>
        <dbReference type="SAM" id="MobiDB-lite"/>
    </source>
</evidence>
<dbReference type="CDD" id="cd00187">
    <property type="entry name" value="TOP4c"/>
    <property type="match status" value="1"/>
</dbReference>
<dbReference type="Gene3D" id="3.30.1360.40">
    <property type="match status" value="1"/>
</dbReference>
<sequence length="914" mass="101629">MDIAPVSIEDEMRSSYLDYAMSVIVSRALPDVRDGLKPVHRRILYAMKESGYDYNKPYRKSARIVGDVMGKYHPHGDSAIYDAMVRMAQNFSMRLPLIDGQGNFGSMDGDPPAAMRYTEARMDKSAHNLIADIDKETVDFKANYDDTTLEPSVLPAQYPNLLVNGAGGIAVGMATNIPPHNLGELIDACCALIDDSNLSVDDLINDYVFGPDFPTGGIILGQTGLRSAFHTGRGSVVMRGRTNIEEIRKDRMAIIITEIPYQVNKARMIENMAGLVRDKKIEGIGDLRDESDRQGVRVVVEIKKGHQPEIVLNQLFKFTPLQTSFGVNMLALNKGRPELMNLKQILQAFIEFREEVITRRTIFELGKARDKAHVLAGLAVAVENIDEVIELIRAAPDPQTARSQLMERKWRAGQVEPLIELLDEPDRQVVEGMYQLSETQAKSILELRLHRLTGLEREKIAGDLRELGVEIEEYLSILRSREKLMTLMRNELVDMRTQFATPRRSEIQEAEFEHDIEDLIQREDMVVTVTSSGYIKRVPLDTYRAQRRGGKGRSGMSTKDEDIVENVFVANTHTPLLFFSSNGMVYKMKVYRLPLGTPQSKGKAMVNLLPLDEGENISTVMELPEDESEAKDMHIMFSTASGGVRRNLLSDFTNVKANGKIAMKLDDGDSMVAVSICTPDDHVFLTTHNGQCIRFSVEDVRVFAGRNSTGVRGIRLADEDRVISMSILNGGKWTADERDAYLRYANAKRRGDEDVVAEGLSEEQVAEMEASEEFLLSVTESGYGKRSSSFEYRTTGRGGKGIANIETSERNGNVAASFPVEEEDEIIMVTDGGQLIRTGVGQIRIAGRKTQGVTLFRVAEGESVVSVSCFRDMGDDGEEISEEGEESPSGEEENQQQADQSADQQEGESEGAEG</sequence>
<keyword evidence="4 8" id="KW-0067">ATP-binding</keyword>
<accession>A0A1C3RLA0</accession>
<keyword evidence="7 8" id="KW-0413">Isomerase</keyword>
<gene>
    <name evidence="8 12" type="primary">gyrA</name>
    <name evidence="12" type="ORF">MTBPR1_80085</name>
</gene>
<dbReference type="Gene3D" id="1.10.268.10">
    <property type="entry name" value="Topoisomerase, domain 3"/>
    <property type="match status" value="1"/>
</dbReference>
<feature type="region of interest" description="Disordered" evidence="10">
    <location>
        <begin position="872"/>
        <end position="914"/>
    </location>
</feature>
<comment type="subunit">
    <text evidence="8">Heterotetramer, composed of two GyrA and two GyrB chains. In the heterotetramer, GyrA contains the active site tyrosine that forms a transient covalent intermediate with DNA, while GyrB binds cofactors and catalyzes ATP hydrolysis.</text>
</comment>
<dbReference type="InterPro" id="IPR013760">
    <property type="entry name" value="Topo_IIA-like_dom_sf"/>
</dbReference>
<dbReference type="InterPro" id="IPR050220">
    <property type="entry name" value="Type_II_DNA_Topoisomerases"/>
</dbReference>
<dbReference type="PROSITE" id="PS52040">
    <property type="entry name" value="TOPO_IIA"/>
    <property type="match status" value="1"/>
</dbReference>
<dbReference type="EC" id="5.6.2.2" evidence="8"/>
<evidence type="ECO:0000313" key="12">
    <source>
        <dbReference type="EMBL" id="SCA58031.1"/>
    </source>
</evidence>
<dbReference type="SUPFAM" id="SSF56719">
    <property type="entry name" value="Type II DNA topoisomerase"/>
    <property type="match status" value="1"/>
</dbReference>
<dbReference type="SUPFAM" id="SSF101904">
    <property type="entry name" value="GyrA/ParC C-terminal domain-like"/>
    <property type="match status" value="1"/>
</dbReference>
<organism evidence="12 13">
    <name type="scientific">Candidatus Terasakiella magnetica</name>
    <dbReference type="NCBI Taxonomy" id="1867952"/>
    <lineage>
        <taxon>Bacteria</taxon>
        <taxon>Pseudomonadati</taxon>
        <taxon>Pseudomonadota</taxon>
        <taxon>Alphaproteobacteria</taxon>
        <taxon>Rhodospirillales</taxon>
        <taxon>Terasakiellaceae</taxon>
        <taxon>Terasakiella</taxon>
    </lineage>
</organism>
<evidence type="ECO:0000256" key="4">
    <source>
        <dbReference type="ARBA" id="ARBA00022840"/>
    </source>
</evidence>
<dbReference type="EMBL" id="FLYE01000047">
    <property type="protein sequence ID" value="SCA58031.1"/>
    <property type="molecule type" value="Genomic_DNA"/>
</dbReference>
<feature type="domain" description="Topo IIA-type catalytic" evidence="11">
    <location>
        <begin position="29"/>
        <end position="525"/>
    </location>
</feature>
<dbReference type="PANTHER" id="PTHR43493:SF5">
    <property type="entry name" value="DNA GYRASE SUBUNIT A, CHLOROPLASTIC_MITOCHONDRIAL"/>
    <property type="match status" value="1"/>
</dbReference>
<keyword evidence="6 8" id="KW-0238">DNA-binding</keyword>
<keyword evidence="5 8" id="KW-0799">Topoisomerase</keyword>
<protein>
    <recommendedName>
        <fullName evidence="8">DNA gyrase subunit A</fullName>
        <ecNumber evidence="8">5.6.2.2</ecNumber>
    </recommendedName>
</protein>
<dbReference type="InterPro" id="IPR035516">
    <property type="entry name" value="Gyrase/topoIV_suA_C"/>
</dbReference>
<dbReference type="GO" id="GO:0005694">
    <property type="term" value="C:chromosome"/>
    <property type="evidence" value="ECO:0007669"/>
    <property type="project" value="InterPro"/>
</dbReference>
<evidence type="ECO:0000259" key="11">
    <source>
        <dbReference type="PROSITE" id="PS52040"/>
    </source>
</evidence>
<dbReference type="PANTHER" id="PTHR43493">
    <property type="entry name" value="DNA GYRASE/TOPOISOMERASE SUBUNIT A"/>
    <property type="match status" value="1"/>
</dbReference>
<dbReference type="FunFam" id="3.30.1360.40:FF:000002">
    <property type="entry name" value="DNA gyrase subunit A"/>
    <property type="match status" value="1"/>
</dbReference>
<dbReference type="GO" id="GO:0003677">
    <property type="term" value="F:DNA binding"/>
    <property type="evidence" value="ECO:0007669"/>
    <property type="project" value="UniProtKB-UniRule"/>
</dbReference>
<dbReference type="NCBIfam" id="TIGR01063">
    <property type="entry name" value="gyrA"/>
    <property type="match status" value="1"/>
</dbReference>
<name>A0A1C3RLA0_9PROT</name>
<keyword evidence="3 8" id="KW-0547">Nucleotide-binding</keyword>
<evidence type="ECO:0000256" key="2">
    <source>
        <dbReference type="ARBA" id="ARBA00008263"/>
    </source>
</evidence>
<dbReference type="GO" id="GO:0006261">
    <property type="term" value="P:DNA-templated DNA replication"/>
    <property type="evidence" value="ECO:0007669"/>
    <property type="project" value="UniProtKB-UniRule"/>
</dbReference>
<dbReference type="SMART" id="SM00434">
    <property type="entry name" value="TOP4c"/>
    <property type="match status" value="1"/>
</dbReference>
<feature type="compositionally biased region" description="Acidic residues" evidence="10">
    <location>
        <begin position="875"/>
        <end position="894"/>
    </location>
</feature>
<dbReference type="GO" id="GO:0005524">
    <property type="term" value="F:ATP binding"/>
    <property type="evidence" value="ECO:0007669"/>
    <property type="project" value="UniProtKB-UniRule"/>
</dbReference>
<dbReference type="NCBIfam" id="NF004044">
    <property type="entry name" value="PRK05561.1"/>
    <property type="match status" value="1"/>
</dbReference>
<keyword evidence="8" id="KW-0963">Cytoplasm</keyword>
<dbReference type="FunFam" id="3.90.199.10:FF:000001">
    <property type="entry name" value="DNA gyrase subunit A"/>
    <property type="match status" value="1"/>
</dbReference>
<feature type="compositionally biased region" description="Acidic residues" evidence="10">
    <location>
        <begin position="905"/>
        <end position="914"/>
    </location>
</feature>
<dbReference type="GO" id="GO:0005737">
    <property type="term" value="C:cytoplasm"/>
    <property type="evidence" value="ECO:0007669"/>
    <property type="project" value="UniProtKB-SubCell"/>
</dbReference>
<dbReference type="Gene3D" id="2.120.10.90">
    <property type="entry name" value="DNA gyrase/topoisomerase IV, subunit A, C-terminal"/>
    <property type="match status" value="1"/>
</dbReference>
<evidence type="ECO:0000256" key="5">
    <source>
        <dbReference type="ARBA" id="ARBA00023029"/>
    </source>
</evidence>
<dbReference type="GO" id="GO:0009330">
    <property type="term" value="C:DNA topoisomerase type II (double strand cut, ATP-hydrolyzing) complex"/>
    <property type="evidence" value="ECO:0007669"/>
    <property type="project" value="TreeGrafter"/>
</dbReference>
<evidence type="ECO:0000313" key="13">
    <source>
        <dbReference type="Proteomes" id="UP000231658"/>
    </source>
</evidence>
<dbReference type="AlphaFoldDB" id="A0A1C3RLA0"/>
<evidence type="ECO:0000256" key="6">
    <source>
        <dbReference type="ARBA" id="ARBA00023125"/>
    </source>
</evidence>
<dbReference type="HAMAP" id="MF_01897">
    <property type="entry name" value="GyrA"/>
    <property type="match status" value="1"/>
</dbReference>
<comment type="similarity">
    <text evidence="2 8">Belongs to the type II topoisomerase GyrA/ParC subunit family.</text>
</comment>
<dbReference type="STRING" id="1867952.MTBPR1_80085"/>
<dbReference type="InterPro" id="IPR013758">
    <property type="entry name" value="Topo_IIA_A/C_ab"/>
</dbReference>
<evidence type="ECO:0000256" key="3">
    <source>
        <dbReference type="ARBA" id="ARBA00022741"/>
    </source>
</evidence>
<dbReference type="FunFam" id="1.10.268.10:FF:000001">
    <property type="entry name" value="DNA gyrase subunit A"/>
    <property type="match status" value="1"/>
</dbReference>
<dbReference type="GO" id="GO:0034335">
    <property type="term" value="F:DNA negative supercoiling activity"/>
    <property type="evidence" value="ECO:0007669"/>
    <property type="project" value="UniProtKB-ARBA"/>
</dbReference>
<comment type="function">
    <text evidence="8">A type II topoisomerase that negatively supercoils closed circular double-stranded (ds) DNA in an ATP-dependent manner to modulate DNA topology and maintain chromosomes in an underwound state. Negative supercoiling favors strand separation, and DNA replication, transcription, recombination and repair, all of which involve strand separation. Also able to catalyze the interconversion of other topological isomers of dsDNA rings, including catenanes and knotted rings. Type II topoisomerases break and join 2 DNA strands simultaneously in an ATP-dependent manner.</text>
</comment>
<comment type="miscellaneous">
    <text evidence="8">Few gyrases are as efficient as E.coli at forming negative supercoils. Not all organisms have 2 type II topoisomerases; in organisms with a single type II topoisomerase this enzyme also has to decatenate newly replicated chromosomes.</text>
</comment>
<evidence type="ECO:0000256" key="8">
    <source>
        <dbReference type="HAMAP-Rule" id="MF_01897"/>
    </source>
</evidence>
<dbReference type="Pfam" id="PF03989">
    <property type="entry name" value="DNA_gyraseA_C"/>
    <property type="match status" value="6"/>
</dbReference>
<evidence type="ECO:0000256" key="1">
    <source>
        <dbReference type="ARBA" id="ARBA00000185"/>
    </source>
</evidence>
<feature type="short sequence motif" description="GyrA-box" evidence="8">
    <location>
        <begin position="546"/>
        <end position="552"/>
    </location>
</feature>
<dbReference type="InterPro" id="IPR002205">
    <property type="entry name" value="Topo_IIA_dom_A"/>
</dbReference>
<evidence type="ECO:0000256" key="7">
    <source>
        <dbReference type="ARBA" id="ARBA00023235"/>
    </source>
</evidence>
<evidence type="ECO:0000256" key="9">
    <source>
        <dbReference type="PROSITE-ProRule" id="PRU01384"/>
    </source>
</evidence>
<dbReference type="InterPro" id="IPR006691">
    <property type="entry name" value="GyrA/parC_rep"/>
</dbReference>
<comment type="catalytic activity">
    <reaction evidence="1 8 9">
        <text>ATP-dependent breakage, passage and rejoining of double-stranded DNA.</text>
        <dbReference type="EC" id="5.6.2.2"/>
    </reaction>
</comment>
<dbReference type="Pfam" id="PF00521">
    <property type="entry name" value="DNA_topoisoIV"/>
    <property type="match status" value="1"/>
</dbReference>
<dbReference type="GO" id="GO:0006265">
    <property type="term" value="P:DNA topological change"/>
    <property type="evidence" value="ECO:0007669"/>
    <property type="project" value="UniProtKB-UniRule"/>
</dbReference>
<dbReference type="NCBIfam" id="NF004043">
    <property type="entry name" value="PRK05560.1"/>
    <property type="match status" value="1"/>
</dbReference>
<dbReference type="InterPro" id="IPR005743">
    <property type="entry name" value="GyrA"/>
</dbReference>
<proteinExistence type="inferred from homology"/>
<reference evidence="12 13" key="1">
    <citation type="submission" date="2016-07" db="EMBL/GenBank/DDBJ databases">
        <authorList>
            <person name="Lefevre C.T."/>
        </authorList>
    </citation>
    <scope>NUCLEOTIDE SEQUENCE [LARGE SCALE GENOMIC DNA]</scope>
    <source>
        <strain evidence="12">PR1</strain>
    </source>
</reference>
<comment type="subcellular location">
    <subcellularLocation>
        <location evidence="8">Cytoplasm</location>
    </subcellularLocation>
</comment>
<keyword evidence="13" id="KW-1185">Reference proteome</keyword>
<dbReference type="InterPro" id="IPR013757">
    <property type="entry name" value="Topo_IIA_A_a_sf"/>
</dbReference>
<dbReference type="RefSeq" id="WP_069190035.1">
    <property type="nucleotide sequence ID" value="NZ_FLYE01000047.1"/>
</dbReference>
<feature type="compositionally biased region" description="Low complexity" evidence="10">
    <location>
        <begin position="895"/>
        <end position="904"/>
    </location>
</feature>